<name>A0A7S2V1U6_9STRA</name>
<sequence>MIHLLALLGQAAAEVVEQVGDVIVEQASEIPEAVVEEPVKAVVEEASAMVVDPITLAVAVVVAAITFVLMKSSSSGEKKRYPVIIGMATGNPPYKCTQQEALAVAQKVPGIEKVQAVLPRIYGNSRIGTRHFAVPDFTPDRALPGDEMFFPADHSFKVPVETRLAKFKEVAVPLVTRIAREAIENANVAISDIHKLVVVSSTGFLGPGLDCELINQLGLARSVDRSLIGFMGCAAAMNGFRIANDYCKANAGKYALLVCVEISSVHTTFDDDINDSILHAIFADGCAAAVLSGETKDSIPKGTLAIVDDHAWLMEGTEDGITLSINENGISCTLSKYLPQYIAKNMAGYVDGFLGKHGIKRSEIDFWSVHPGGRRIIEEAQNGLGLTEEQTSDSWAVLDQFGNMLSPSVMFVLERVFKRHNAALAQGKKGYRQGLAFSFSPGVGAEGILLKQLD</sequence>
<feature type="domain" description="Chalcone/stilbene synthase N-terminal" evidence="4">
    <location>
        <begin position="161"/>
        <end position="292"/>
    </location>
</feature>
<proteinExistence type="inferred from homology"/>
<dbReference type="InterPro" id="IPR012328">
    <property type="entry name" value="Chalcone/stilbene_synt_C"/>
</dbReference>
<reference evidence="6" key="1">
    <citation type="submission" date="2021-01" db="EMBL/GenBank/DDBJ databases">
        <authorList>
            <person name="Corre E."/>
            <person name="Pelletier E."/>
            <person name="Niang G."/>
            <person name="Scheremetjew M."/>
            <person name="Finn R."/>
            <person name="Kale V."/>
            <person name="Holt S."/>
            <person name="Cochrane G."/>
            <person name="Meng A."/>
            <person name="Brown T."/>
            <person name="Cohen L."/>
        </authorList>
    </citation>
    <scope>NUCLEOTIDE SEQUENCE</scope>
    <source>
        <strain evidence="6">CCMP1661</strain>
    </source>
</reference>
<keyword evidence="2 3" id="KW-0808">Transferase</keyword>
<dbReference type="AlphaFoldDB" id="A0A7S2V1U6"/>
<evidence type="ECO:0008006" key="7">
    <source>
        <dbReference type="Google" id="ProtNLM"/>
    </source>
</evidence>
<dbReference type="GO" id="GO:0030639">
    <property type="term" value="P:polyketide biosynthetic process"/>
    <property type="evidence" value="ECO:0007669"/>
    <property type="project" value="TreeGrafter"/>
</dbReference>
<evidence type="ECO:0000259" key="4">
    <source>
        <dbReference type="Pfam" id="PF00195"/>
    </source>
</evidence>
<accession>A0A7S2V1U6</accession>
<dbReference type="InterPro" id="IPR011141">
    <property type="entry name" value="Polyketide_synthase_type-III"/>
</dbReference>
<dbReference type="InterPro" id="IPR016039">
    <property type="entry name" value="Thiolase-like"/>
</dbReference>
<dbReference type="PANTHER" id="PTHR11877">
    <property type="entry name" value="HYDROXYMETHYLGLUTARYL-COA SYNTHASE"/>
    <property type="match status" value="1"/>
</dbReference>
<dbReference type="CDD" id="cd00831">
    <property type="entry name" value="CHS_like"/>
    <property type="match status" value="1"/>
</dbReference>
<dbReference type="InterPro" id="IPR001099">
    <property type="entry name" value="Chalcone/stilbene_synt_N"/>
</dbReference>
<evidence type="ECO:0000256" key="3">
    <source>
        <dbReference type="RuleBase" id="RU003633"/>
    </source>
</evidence>
<dbReference type="Pfam" id="PF02797">
    <property type="entry name" value="Chal_sti_synt_C"/>
    <property type="match status" value="1"/>
</dbReference>
<dbReference type="Gene3D" id="3.40.47.10">
    <property type="match status" value="2"/>
</dbReference>
<feature type="domain" description="Chalcone/stilbene synthase C-terminal" evidence="5">
    <location>
        <begin position="314"/>
        <end position="452"/>
    </location>
</feature>
<comment type="similarity">
    <text evidence="1 3">Belongs to the thiolase-like superfamily. Chalcone/stilbene synthases family.</text>
</comment>
<protein>
    <recommendedName>
        <fullName evidence="7">Chalcone synthase</fullName>
    </recommendedName>
</protein>
<dbReference type="SUPFAM" id="SSF53901">
    <property type="entry name" value="Thiolase-like"/>
    <property type="match status" value="1"/>
</dbReference>
<dbReference type="Pfam" id="PF00195">
    <property type="entry name" value="Chal_sti_synt_N"/>
    <property type="match status" value="1"/>
</dbReference>
<evidence type="ECO:0000256" key="1">
    <source>
        <dbReference type="ARBA" id="ARBA00005531"/>
    </source>
</evidence>
<evidence type="ECO:0000313" key="6">
    <source>
        <dbReference type="EMBL" id="CAD9868155.1"/>
    </source>
</evidence>
<dbReference type="EMBL" id="HBHR01016872">
    <property type="protein sequence ID" value="CAD9868155.1"/>
    <property type="molecule type" value="Transcribed_RNA"/>
</dbReference>
<evidence type="ECO:0000256" key="2">
    <source>
        <dbReference type="ARBA" id="ARBA00022679"/>
    </source>
</evidence>
<dbReference type="PANTHER" id="PTHR11877:SF46">
    <property type="entry name" value="TYPE III POLYKETIDE SYNTHASE A"/>
    <property type="match status" value="1"/>
</dbReference>
<gene>
    <name evidence="6" type="ORF">FJAP1339_LOCUS8417</name>
</gene>
<keyword evidence="3" id="KW-0012">Acyltransferase</keyword>
<evidence type="ECO:0000259" key="5">
    <source>
        <dbReference type="Pfam" id="PF02797"/>
    </source>
</evidence>
<dbReference type="GO" id="GO:0016747">
    <property type="term" value="F:acyltransferase activity, transferring groups other than amino-acyl groups"/>
    <property type="evidence" value="ECO:0007669"/>
    <property type="project" value="InterPro"/>
</dbReference>
<organism evidence="6">
    <name type="scientific">Fibrocapsa japonica</name>
    <dbReference type="NCBI Taxonomy" id="94617"/>
    <lineage>
        <taxon>Eukaryota</taxon>
        <taxon>Sar</taxon>
        <taxon>Stramenopiles</taxon>
        <taxon>Ochrophyta</taxon>
        <taxon>Raphidophyceae</taxon>
        <taxon>Chattonellales</taxon>
        <taxon>Chattonellaceae</taxon>
        <taxon>Fibrocapsa</taxon>
    </lineage>
</organism>